<accession>A0A165S7F3</accession>
<reference evidence="2 3" key="1">
    <citation type="journal article" date="2016" name="Mol. Biol. Evol.">
        <title>Comparative Genomics of Early-Diverging Mushroom-Forming Fungi Provides Insights into the Origins of Lignocellulose Decay Capabilities.</title>
        <authorList>
            <person name="Nagy L.G."/>
            <person name="Riley R."/>
            <person name="Tritt A."/>
            <person name="Adam C."/>
            <person name="Daum C."/>
            <person name="Floudas D."/>
            <person name="Sun H."/>
            <person name="Yadav J.S."/>
            <person name="Pangilinan J."/>
            <person name="Larsson K.H."/>
            <person name="Matsuura K."/>
            <person name="Barry K."/>
            <person name="Labutti K."/>
            <person name="Kuo R."/>
            <person name="Ohm R.A."/>
            <person name="Bhattacharya S.S."/>
            <person name="Shirouzu T."/>
            <person name="Yoshinaga Y."/>
            <person name="Martin F.M."/>
            <person name="Grigoriev I.V."/>
            <person name="Hibbett D.S."/>
        </authorList>
    </citation>
    <scope>NUCLEOTIDE SEQUENCE [LARGE SCALE GENOMIC DNA]</scope>
    <source>
        <strain evidence="2 3">L-15889</strain>
    </source>
</reference>
<sequence length="207" mass="22667">MTEHALPTPPHSPRALEPAHGAVVLLDSLTTFYQQERYWIHHTRAALEVALAKGSDARAIAYIASSPAESSNGSTAGLTPESACSPAASITSNMDEPSATVPLPIVKMEPDVLPDALSAADHSAALAKRVTRWNRRKNMMRLKLEGISSNSLRRRRPHRAPVSEPGARLLEMFSELVDARMESCQRVSRLVRETHRPQPAYLSLAMC</sequence>
<organism evidence="2 3">
    <name type="scientific">Daedalea quercina L-15889</name>
    <dbReference type="NCBI Taxonomy" id="1314783"/>
    <lineage>
        <taxon>Eukaryota</taxon>
        <taxon>Fungi</taxon>
        <taxon>Dikarya</taxon>
        <taxon>Basidiomycota</taxon>
        <taxon>Agaricomycotina</taxon>
        <taxon>Agaricomycetes</taxon>
        <taxon>Polyporales</taxon>
        <taxon>Fomitopsis</taxon>
    </lineage>
</organism>
<dbReference type="EMBL" id="KV429045">
    <property type="protein sequence ID" value="KZT71623.1"/>
    <property type="molecule type" value="Genomic_DNA"/>
</dbReference>
<protein>
    <submittedName>
        <fullName evidence="2">Uncharacterized protein</fullName>
    </submittedName>
</protein>
<feature type="region of interest" description="Disordered" evidence="1">
    <location>
        <begin position="68"/>
        <end position="96"/>
    </location>
</feature>
<dbReference type="AlphaFoldDB" id="A0A165S7F3"/>
<name>A0A165S7F3_9APHY</name>
<dbReference type="Proteomes" id="UP000076727">
    <property type="component" value="Unassembled WGS sequence"/>
</dbReference>
<evidence type="ECO:0000313" key="3">
    <source>
        <dbReference type="Proteomes" id="UP000076727"/>
    </source>
</evidence>
<dbReference type="OrthoDB" id="3217075at2759"/>
<feature type="compositionally biased region" description="Polar residues" evidence="1">
    <location>
        <begin position="68"/>
        <end position="77"/>
    </location>
</feature>
<evidence type="ECO:0000313" key="2">
    <source>
        <dbReference type="EMBL" id="KZT71623.1"/>
    </source>
</evidence>
<evidence type="ECO:0000256" key="1">
    <source>
        <dbReference type="SAM" id="MobiDB-lite"/>
    </source>
</evidence>
<proteinExistence type="predicted"/>
<gene>
    <name evidence="2" type="ORF">DAEQUDRAFT_736761</name>
</gene>
<keyword evidence="3" id="KW-1185">Reference proteome</keyword>